<proteinExistence type="predicted"/>
<dbReference type="InterPro" id="IPR043519">
    <property type="entry name" value="NT_sf"/>
</dbReference>
<dbReference type="SMART" id="SM00954">
    <property type="entry name" value="RelA_SpoT"/>
    <property type="match status" value="1"/>
</dbReference>
<keyword evidence="1" id="KW-0175">Coiled coil</keyword>
<dbReference type="EMBL" id="JACBJI010000012">
    <property type="protein sequence ID" value="NYA72730.1"/>
    <property type="molecule type" value="Genomic_DNA"/>
</dbReference>
<dbReference type="InterPro" id="IPR007685">
    <property type="entry name" value="RelA_SpoT"/>
</dbReference>
<dbReference type="PANTHER" id="PTHR41773:SF1">
    <property type="entry name" value="RELA_SPOT DOMAIN-CONTAINING PROTEIN"/>
    <property type="match status" value="1"/>
</dbReference>
<dbReference type="CDD" id="cd05399">
    <property type="entry name" value="NT_Rel-Spo_like"/>
    <property type="match status" value="1"/>
</dbReference>
<dbReference type="Gene3D" id="1.10.287.860">
    <property type="entry name" value="Nucleotidyltransferase"/>
    <property type="match status" value="1"/>
</dbReference>
<accession>A0A7Y8Y5G5</accession>
<dbReference type="Proteomes" id="UP000535020">
    <property type="component" value="Unassembled WGS sequence"/>
</dbReference>
<dbReference type="Pfam" id="PF04607">
    <property type="entry name" value="RelA_SpoT"/>
    <property type="match status" value="1"/>
</dbReference>
<evidence type="ECO:0000259" key="2">
    <source>
        <dbReference type="SMART" id="SM00954"/>
    </source>
</evidence>
<feature type="coiled-coil region" evidence="1">
    <location>
        <begin position="174"/>
        <end position="208"/>
    </location>
</feature>
<dbReference type="GO" id="GO:0015969">
    <property type="term" value="P:guanosine tetraphosphate metabolic process"/>
    <property type="evidence" value="ECO:0007669"/>
    <property type="project" value="InterPro"/>
</dbReference>
<dbReference type="RefSeq" id="WP_176007540.1">
    <property type="nucleotide sequence ID" value="NZ_JABWMI010000028.1"/>
</dbReference>
<dbReference type="AlphaFoldDB" id="A0A7Y8Y5G5"/>
<dbReference type="PANTHER" id="PTHR41773">
    <property type="entry name" value="GTP PYROPHOSPHATASE-RELATED"/>
    <property type="match status" value="1"/>
</dbReference>
<protein>
    <recommendedName>
        <fullName evidence="2">RelA/SpoT domain-containing protein</fullName>
    </recommendedName>
</protein>
<reference evidence="3 4" key="1">
    <citation type="submission" date="2020-07" db="EMBL/GenBank/DDBJ databases">
        <authorList>
            <person name="Sun Q."/>
        </authorList>
    </citation>
    <scope>NUCLEOTIDE SEQUENCE [LARGE SCALE GENOMIC DNA]</scope>
    <source>
        <strain evidence="3 4">MAH-1</strain>
    </source>
</reference>
<evidence type="ECO:0000256" key="1">
    <source>
        <dbReference type="SAM" id="Coils"/>
    </source>
</evidence>
<organism evidence="3 4">
    <name type="scientific">Flavobacterium agri</name>
    <dbReference type="NCBI Taxonomy" id="2743471"/>
    <lineage>
        <taxon>Bacteria</taxon>
        <taxon>Pseudomonadati</taxon>
        <taxon>Bacteroidota</taxon>
        <taxon>Flavobacteriia</taxon>
        <taxon>Flavobacteriales</taxon>
        <taxon>Flavobacteriaceae</taxon>
        <taxon>Flavobacterium</taxon>
    </lineage>
</organism>
<feature type="domain" description="RelA/SpoT" evidence="2">
    <location>
        <begin position="43"/>
        <end position="166"/>
    </location>
</feature>
<dbReference type="SUPFAM" id="SSF81301">
    <property type="entry name" value="Nucleotidyltransferase"/>
    <property type="match status" value="1"/>
</dbReference>
<keyword evidence="4" id="KW-1185">Reference proteome</keyword>
<gene>
    <name evidence="3" type="ORF">HZF10_17515</name>
</gene>
<dbReference type="Gene3D" id="3.30.460.10">
    <property type="entry name" value="Beta Polymerase, domain 2"/>
    <property type="match status" value="1"/>
</dbReference>
<sequence length="321" mass="38102">MESGYIKDYKDGIPLYERLGKNVSESIQILLDSSNIKMLSVIYRVKEVESFVEKIERKGYEHPNEVEDVCGVRIICYYQKDVNRIIEILEKEFDVHESVNKQENLKYDQFGYRSHHVMASIKKDWEKTPNFKGLSVLRCEIQVRTVLMHAWAEIEHNLAYKNEAQTPEQFRRKLYRISAKLEEADEQFEDLKKESEEYRRELHNRKSDFYKDAELNIDSLQAFMDSNFPKRKKDIESTGVLLNELISHNISLSDLAEAWIKVKPHFSKIENDYWQTGPFKAWAQAGIARAVLDLTNLQYRNRRKMSPHITKIEQLEKRYLQ</sequence>
<comment type="caution">
    <text evidence="3">The sequence shown here is derived from an EMBL/GenBank/DDBJ whole genome shotgun (WGS) entry which is preliminary data.</text>
</comment>
<name>A0A7Y8Y5G5_9FLAO</name>
<evidence type="ECO:0000313" key="4">
    <source>
        <dbReference type="Proteomes" id="UP000535020"/>
    </source>
</evidence>
<evidence type="ECO:0000313" key="3">
    <source>
        <dbReference type="EMBL" id="NYA72730.1"/>
    </source>
</evidence>